<sequence>MDALFEQRLVEMIEPIYQKGRDGDWDHVQRMVKFCKFLLKHEDADENIVLPAAYLHDIGWTAIDFSDFNIATPKVKAKASSVALHMEQGAFIAGKILTDLEYDQAKIKEIQDIIKVHDLPETVFKMNNICATLVVEADRLDRYGKTGLARFKTMFGKDKLEGQYWEEARQLRLDGLKKWFRTRTGVALSEKLAMEMGLFD</sequence>
<dbReference type="Proteomes" id="UP000007347">
    <property type="component" value="Chromosome"/>
</dbReference>
<dbReference type="AlphaFoldDB" id="K0NIW0"/>
<accession>K0NIW0</accession>
<feature type="domain" description="HD" evidence="1">
    <location>
        <begin position="25"/>
        <end position="142"/>
    </location>
</feature>
<reference evidence="2 3" key="1">
    <citation type="journal article" date="2013" name="Environ. Microbiol.">
        <title>Complete genome, catabolic sub-proteomes and key-metabolites of Desulfobacula toluolica Tol2, a marine, aromatic compound-degrading, sulfate-reducing bacterium.</title>
        <authorList>
            <person name="Wohlbrand L."/>
            <person name="Jacob J.H."/>
            <person name="Kube M."/>
            <person name="Mussmann M."/>
            <person name="Jarling R."/>
            <person name="Beck A."/>
            <person name="Amann R."/>
            <person name="Wilkes H."/>
            <person name="Reinhardt R."/>
            <person name="Rabus R."/>
        </authorList>
    </citation>
    <scope>NUCLEOTIDE SEQUENCE [LARGE SCALE GENOMIC DNA]</scope>
    <source>
        <strain evidence="3">DSM 7467 / Tol2</strain>
    </source>
</reference>
<dbReference type="PANTHER" id="PTHR33594:SF1">
    <property type="entry name" value="HD_PDEASE DOMAIN-CONTAINING PROTEIN"/>
    <property type="match status" value="1"/>
</dbReference>
<dbReference type="STRING" id="651182.TOL2_C16010"/>
<dbReference type="OrthoDB" id="942406at2"/>
<dbReference type="GO" id="GO:0016787">
    <property type="term" value="F:hydrolase activity"/>
    <property type="evidence" value="ECO:0007669"/>
    <property type="project" value="UniProtKB-KW"/>
</dbReference>
<dbReference type="RefSeq" id="WP_014957107.1">
    <property type="nucleotide sequence ID" value="NC_018645.1"/>
</dbReference>
<dbReference type="KEGG" id="dto:TOL2_C16010"/>
<evidence type="ECO:0000313" key="3">
    <source>
        <dbReference type="Proteomes" id="UP000007347"/>
    </source>
</evidence>
<dbReference type="InterPro" id="IPR006674">
    <property type="entry name" value="HD_domain"/>
</dbReference>
<dbReference type="EMBL" id="FO203503">
    <property type="protein sequence ID" value="CCK79763.1"/>
    <property type="molecule type" value="Genomic_DNA"/>
</dbReference>
<proteinExistence type="predicted"/>
<dbReference type="SUPFAM" id="SSF109604">
    <property type="entry name" value="HD-domain/PDEase-like"/>
    <property type="match status" value="1"/>
</dbReference>
<organism evidence="2 3">
    <name type="scientific">Desulfobacula toluolica (strain DSM 7467 / Tol2)</name>
    <dbReference type="NCBI Taxonomy" id="651182"/>
    <lineage>
        <taxon>Bacteria</taxon>
        <taxon>Pseudomonadati</taxon>
        <taxon>Thermodesulfobacteriota</taxon>
        <taxon>Desulfobacteria</taxon>
        <taxon>Desulfobacterales</taxon>
        <taxon>Desulfobacteraceae</taxon>
        <taxon>Desulfobacula</taxon>
    </lineage>
</organism>
<keyword evidence="3" id="KW-1185">Reference proteome</keyword>
<dbReference type="CDD" id="cd00077">
    <property type="entry name" value="HDc"/>
    <property type="match status" value="1"/>
</dbReference>
<evidence type="ECO:0000259" key="1">
    <source>
        <dbReference type="Pfam" id="PF01966"/>
    </source>
</evidence>
<dbReference type="PANTHER" id="PTHR33594">
    <property type="entry name" value="SUPERFAMILY HYDROLASE, PUTATIVE (AFU_ORTHOLOGUE AFUA_1G03035)-RELATED"/>
    <property type="match status" value="1"/>
</dbReference>
<gene>
    <name evidence="2" type="ordered locus">TOL2_C16010</name>
</gene>
<dbReference type="Pfam" id="PF01966">
    <property type="entry name" value="HD"/>
    <property type="match status" value="1"/>
</dbReference>
<dbReference type="HOGENOM" id="CLU_1364391_0_0_7"/>
<dbReference type="InterPro" id="IPR003607">
    <property type="entry name" value="HD/PDEase_dom"/>
</dbReference>
<dbReference type="Gene3D" id="1.10.3210.10">
    <property type="entry name" value="Hypothetical protein af1432"/>
    <property type="match status" value="1"/>
</dbReference>
<keyword evidence="2" id="KW-0378">Hydrolase</keyword>
<evidence type="ECO:0000313" key="2">
    <source>
        <dbReference type="EMBL" id="CCK79763.1"/>
    </source>
</evidence>
<name>K0NIW0_DESTT</name>
<protein>
    <submittedName>
        <fullName evidence="2">Metal-dependent phosphohydrolase</fullName>
    </submittedName>
</protein>